<gene>
    <name evidence="2" type="ORF">QC818_01005</name>
</gene>
<feature type="region of interest" description="Disordered" evidence="1">
    <location>
        <begin position="37"/>
        <end position="69"/>
    </location>
</feature>
<organism evidence="2 3">
    <name type="scientific">Halomonas koreensis</name>
    <dbReference type="NCBI Taxonomy" id="245385"/>
    <lineage>
        <taxon>Bacteria</taxon>
        <taxon>Pseudomonadati</taxon>
        <taxon>Pseudomonadota</taxon>
        <taxon>Gammaproteobacteria</taxon>
        <taxon>Oceanospirillales</taxon>
        <taxon>Halomonadaceae</taxon>
        <taxon>Halomonas</taxon>
    </lineage>
</organism>
<accession>A0ABU1FY07</accession>
<name>A0ABU1FY07_9GAMM</name>
<evidence type="ECO:0000256" key="1">
    <source>
        <dbReference type="SAM" id="MobiDB-lite"/>
    </source>
</evidence>
<dbReference type="Gene3D" id="2.170.150.40">
    <property type="entry name" value="Domain of unknown function (DUF427)"/>
    <property type="match status" value="1"/>
</dbReference>
<comment type="caution">
    <text evidence="2">The sequence shown here is derived from an EMBL/GenBank/DDBJ whole genome shotgun (WGS) entry which is preliminary data.</text>
</comment>
<evidence type="ECO:0000313" key="3">
    <source>
        <dbReference type="Proteomes" id="UP001264519"/>
    </source>
</evidence>
<keyword evidence="3" id="KW-1185">Reference proteome</keyword>
<protein>
    <submittedName>
        <fullName evidence="2">Uncharacterized protein</fullName>
    </submittedName>
</protein>
<proteinExistence type="predicted"/>
<dbReference type="EMBL" id="JARWAK010000001">
    <property type="protein sequence ID" value="MDR5865366.1"/>
    <property type="molecule type" value="Genomic_DNA"/>
</dbReference>
<dbReference type="InterPro" id="IPR038694">
    <property type="entry name" value="DUF427_sf"/>
</dbReference>
<reference evidence="2 3" key="1">
    <citation type="submission" date="2023-04" db="EMBL/GenBank/DDBJ databases">
        <title>A long-awaited taxogenomic arrangement of the family Halomonadaceae.</title>
        <authorList>
            <person name="De La Haba R."/>
            <person name="Chuvochina M."/>
            <person name="Wittouck S."/>
            <person name="Arahal D.R."/>
            <person name="Sanchez-Porro C."/>
            <person name="Hugenholtz P."/>
            <person name="Ventosa A."/>
        </authorList>
    </citation>
    <scope>NUCLEOTIDE SEQUENCE [LARGE SCALE GENOMIC DNA]</scope>
    <source>
        <strain evidence="2 3">DSM 23530</strain>
    </source>
</reference>
<sequence length="69" mass="7848">MADHFLPRITLHPHTRRVRILDGDTLIADTCNASELRKRGYPQRPDLQKELPRADVDMSKLSVSSAVTH</sequence>
<dbReference type="Proteomes" id="UP001264519">
    <property type="component" value="Unassembled WGS sequence"/>
</dbReference>
<evidence type="ECO:0000313" key="2">
    <source>
        <dbReference type="EMBL" id="MDR5865366.1"/>
    </source>
</evidence>
<dbReference type="RefSeq" id="WP_309650963.1">
    <property type="nucleotide sequence ID" value="NZ_JARWAK010000001.1"/>
</dbReference>
<feature type="compositionally biased region" description="Basic and acidic residues" evidence="1">
    <location>
        <begin position="46"/>
        <end position="58"/>
    </location>
</feature>